<name>A0A0D7KCY7_9BURK</name>
<gene>
    <name evidence="1" type="ORF">RP29_08300</name>
</gene>
<organism evidence="1 2">
    <name type="scientific">Acidovorax temperans</name>
    <dbReference type="NCBI Taxonomy" id="80878"/>
    <lineage>
        <taxon>Bacteria</taxon>
        <taxon>Pseudomonadati</taxon>
        <taxon>Pseudomonadota</taxon>
        <taxon>Betaproteobacteria</taxon>
        <taxon>Burkholderiales</taxon>
        <taxon>Comamonadaceae</taxon>
        <taxon>Acidovorax</taxon>
    </lineage>
</organism>
<sequence>MAVLVAAAALLNPSAERHRSQIQKTLAERSPLAGALGLGALAAFVSNYHSLGVASYTSIRGRTVSVGFMGMVFVLDSHQDL</sequence>
<comment type="caution">
    <text evidence="1">The sequence shown here is derived from an EMBL/GenBank/DDBJ whole genome shotgun (WGS) entry which is preliminary data.</text>
</comment>
<evidence type="ECO:0000313" key="1">
    <source>
        <dbReference type="EMBL" id="KJA11028.1"/>
    </source>
</evidence>
<proteinExistence type="predicted"/>
<accession>A0A0D7KCY7</accession>
<dbReference type="AlphaFoldDB" id="A0A0D7KCY7"/>
<dbReference type="EMBL" id="JXYQ01000022">
    <property type="protein sequence ID" value="KJA11028.1"/>
    <property type="molecule type" value="Genomic_DNA"/>
</dbReference>
<dbReference type="PATRIC" id="fig|80878.5.peg.1181"/>
<reference evidence="1 2" key="1">
    <citation type="submission" date="2014-12" db="EMBL/GenBank/DDBJ databases">
        <title>Isolation of bacteria from lake water.</title>
        <authorList>
            <person name="Sheng K.-Y."/>
            <person name="Chin P.-S."/>
            <person name="Chan K.-G."/>
            <person name="Tan G.S."/>
        </authorList>
    </citation>
    <scope>NUCLEOTIDE SEQUENCE [LARGE SCALE GENOMIC DNA]</scope>
    <source>
        <strain evidence="1 2">KY4</strain>
    </source>
</reference>
<keyword evidence="2" id="KW-1185">Reference proteome</keyword>
<dbReference type="Proteomes" id="UP000032566">
    <property type="component" value="Unassembled WGS sequence"/>
</dbReference>
<protein>
    <submittedName>
        <fullName evidence="1">Uncharacterized protein</fullName>
    </submittedName>
</protein>
<evidence type="ECO:0000313" key="2">
    <source>
        <dbReference type="Proteomes" id="UP000032566"/>
    </source>
</evidence>